<evidence type="ECO:0000313" key="1">
    <source>
        <dbReference type="EMBL" id="QDZ92913.1"/>
    </source>
</evidence>
<gene>
    <name evidence="1" type="ORF">D0436_22020</name>
</gene>
<reference evidence="1" key="1">
    <citation type="journal article" date="2019" name="Ecotoxicol. Environ. Saf.">
        <title>Microbial characterization of heavy metal resistant bacterial strains isolated from an electroplating wastewater treatment plant.</title>
        <authorList>
            <person name="Cai X."/>
            <person name="Zheng X."/>
            <person name="Zhang D."/>
            <person name="Iqbal W."/>
            <person name="Liu C."/>
            <person name="Yang B."/>
            <person name="Zhao X."/>
            <person name="Lu X."/>
            <person name="Mao Y."/>
        </authorList>
    </citation>
    <scope>NUCLEOTIDE SEQUENCE [LARGE SCALE GENOMIC DNA]</scope>
    <source>
        <strain evidence="1">Ni1-3</strain>
    </source>
</reference>
<dbReference type="EMBL" id="CP031775">
    <property type="protein sequence ID" value="QDZ92913.1"/>
    <property type="molecule type" value="Genomic_DNA"/>
</dbReference>
<protein>
    <submittedName>
        <fullName evidence="1">Uncharacterized protein</fullName>
    </submittedName>
</protein>
<sequence>MDKVIISCSGGCGCTVTLRRSKVQKADYYLCESRESGHLCRQKLPQLQPGKVRRVEMNAAAHFWGYTDELASAEDMASITRAREILAAGVAQLAIKKAVR</sequence>
<organism evidence="1">
    <name type="scientific">Shewanella decolorationis</name>
    <dbReference type="NCBI Taxonomy" id="256839"/>
    <lineage>
        <taxon>Bacteria</taxon>
        <taxon>Pseudomonadati</taxon>
        <taxon>Pseudomonadota</taxon>
        <taxon>Gammaproteobacteria</taxon>
        <taxon>Alteromonadales</taxon>
        <taxon>Shewanellaceae</taxon>
        <taxon>Shewanella</taxon>
    </lineage>
</organism>
<proteinExistence type="predicted"/>
<dbReference type="AlphaFoldDB" id="A0A5B8R1W4"/>
<name>A0A5B8R1W4_9GAMM</name>
<accession>A0A5B8R1W4</accession>